<dbReference type="EMBL" id="CP036267">
    <property type="protein sequence ID" value="QDT34821.1"/>
    <property type="molecule type" value="Genomic_DNA"/>
</dbReference>
<dbReference type="Proteomes" id="UP000315724">
    <property type="component" value="Chromosome"/>
</dbReference>
<evidence type="ECO:0000313" key="1">
    <source>
        <dbReference type="EMBL" id="QDT34821.1"/>
    </source>
</evidence>
<accession>A0A517QT54</accession>
<evidence type="ECO:0000313" key="2">
    <source>
        <dbReference type="Proteomes" id="UP000315724"/>
    </source>
</evidence>
<gene>
    <name evidence="1" type="ORF">Mal48_40930</name>
</gene>
<dbReference type="RefSeq" id="WP_145203372.1">
    <property type="nucleotide sequence ID" value="NZ_CP036267.1"/>
</dbReference>
<reference evidence="1 2" key="1">
    <citation type="submission" date="2019-02" db="EMBL/GenBank/DDBJ databases">
        <title>Deep-cultivation of Planctomycetes and their phenomic and genomic characterization uncovers novel biology.</title>
        <authorList>
            <person name="Wiegand S."/>
            <person name="Jogler M."/>
            <person name="Boedeker C."/>
            <person name="Pinto D."/>
            <person name="Vollmers J."/>
            <person name="Rivas-Marin E."/>
            <person name="Kohn T."/>
            <person name="Peeters S.H."/>
            <person name="Heuer A."/>
            <person name="Rast P."/>
            <person name="Oberbeckmann S."/>
            <person name="Bunk B."/>
            <person name="Jeske O."/>
            <person name="Meyerdierks A."/>
            <person name="Storesund J.E."/>
            <person name="Kallscheuer N."/>
            <person name="Luecker S."/>
            <person name="Lage O.M."/>
            <person name="Pohl T."/>
            <person name="Merkel B.J."/>
            <person name="Hornburger P."/>
            <person name="Mueller R.-W."/>
            <person name="Bruemmer F."/>
            <person name="Labrenz M."/>
            <person name="Spormann A.M."/>
            <person name="Op den Camp H."/>
            <person name="Overmann J."/>
            <person name="Amann R."/>
            <person name="Jetten M.S.M."/>
            <person name="Mascher T."/>
            <person name="Medema M.H."/>
            <person name="Devos D.P."/>
            <person name="Kaster A.-K."/>
            <person name="Ovreas L."/>
            <person name="Rohde M."/>
            <person name="Galperin M.Y."/>
            <person name="Jogler C."/>
        </authorList>
    </citation>
    <scope>NUCLEOTIDE SEQUENCE [LARGE SCALE GENOMIC DNA]</scope>
    <source>
        <strain evidence="1 2">Mal48</strain>
    </source>
</reference>
<keyword evidence="2" id="KW-1185">Reference proteome</keyword>
<dbReference type="KEGG" id="tpol:Mal48_40930"/>
<name>A0A517QT54_9PLAN</name>
<sequence>MTHNISRRALAPVCNTRSVLETGVNAQRQRLGVVNRVQTLAADAADMQNDVAGADMKTPVSRRALAPVCYASAALITGANAHRLICGEAAEVLETIRGLI</sequence>
<organism evidence="1 2">
    <name type="scientific">Thalassoglobus polymorphus</name>
    <dbReference type="NCBI Taxonomy" id="2527994"/>
    <lineage>
        <taxon>Bacteria</taxon>
        <taxon>Pseudomonadati</taxon>
        <taxon>Planctomycetota</taxon>
        <taxon>Planctomycetia</taxon>
        <taxon>Planctomycetales</taxon>
        <taxon>Planctomycetaceae</taxon>
        <taxon>Thalassoglobus</taxon>
    </lineage>
</organism>
<dbReference type="AlphaFoldDB" id="A0A517QT54"/>
<proteinExistence type="predicted"/>
<protein>
    <submittedName>
        <fullName evidence="1">Uncharacterized protein</fullName>
    </submittedName>
</protein>